<organism evidence="2 3">
    <name type="scientific">Piloderma croceum (strain F 1598)</name>
    <dbReference type="NCBI Taxonomy" id="765440"/>
    <lineage>
        <taxon>Eukaryota</taxon>
        <taxon>Fungi</taxon>
        <taxon>Dikarya</taxon>
        <taxon>Basidiomycota</taxon>
        <taxon>Agaricomycotina</taxon>
        <taxon>Agaricomycetes</taxon>
        <taxon>Agaricomycetidae</taxon>
        <taxon>Atheliales</taxon>
        <taxon>Atheliaceae</taxon>
        <taxon>Piloderma</taxon>
    </lineage>
</organism>
<dbReference type="AlphaFoldDB" id="A0A0C3G1X0"/>
<proteinExistence type="predicted"/>
<feature type="region of interest" description="Disordered" evidence="1">
    <location>
        <begin position="225"/>
        <end position="300"/>
    </location>
</feature>
<keyword evidence="3" id="KW-1185">Reference proteome</keyword>
<feature type="compositionally biased region" description="Low complexity" evidence="1">
    <location>
        <begin position="117"/>
        <end position="135"/>
    </location>
</feature>
<feature type="compositionally biased region" description="Low complexity" evidence="1">
    <location>
        <begin position="1"/>
        <end position="15"/>
    </location>
</feature>
<accession>A0A0C3G1X0</accession>
<feature type="region of interest" description="Disordered" evidence="1">
    <location>
        <begin position="1"/>
        <end position="193"/>
    </location>
</feature>
<sequence>MPAKKVSAASAKTATNTPRPRGRPTNKKVIKSSEFIDDEAEEATDISDDDMRSVKSTSERSRSRPRPVAGRAKSAVSSDDDDAMSVKSVASTNSRPRARPIAKSKSIEPVDDDDTIDISSGDDATSVKSSKSTKSAMSIDDEEWVTTPPHRSRSIVPKTPVSSQTSSVNRKRSASLMVSPITDEESFDMMPSPTKSVRFQKEVILSAPLKGVLKKPEVVIPIKSRRSMPITNGWDNEDVFADGPKPSHLQSPKKLIASKSKPDDDEADLWSPFEDDSNVAKETPKKWSGKGKTTSKGFSADEHDAYSEDYATSVGPPQVDETDIGNRDPLLKATYKGLPKLRAACIISWSRKPAHLPSYSDMLEEVPHISKHLFFESIICSGVGGILNLSQSDPAKISTGFGSQTYFHAVGGSGPLTFILTIRVGDCHLIDPKPNATGKMQRLIEGALLEGEWERLVGAIGQIIDKSEYKAQIQAGYVSFATSFANPVPGTSSPSNLHGTRRVSGPSSSGVTLNCHDIVPIYDARKYTQSFLKLAPNIDQLDRINRELPPGSCAVVAYTVNTWGASLPINVSFNVKWVMLLGIPGSRG</sequence>
<feature type="compositionally biased region" description="Basic and acidic residues" evidence="1">
    <location>
        <begin position="49"/>
        <end position="62"/>
    </location>
</feature>
<reference evidence="3" key="2">
    <citation type="submission" date="2015-01" db="EMBL/GenBank/DDBJ databases">
        <title>Evolutionary Origins and Diversification of the Mycorrhizal Mutualists.</title>
        <authorList>
            <consortium name="DOE Joint Genome Institute"/>
            <consortium name="Mycorrhizal Genomics Consortium"/>
            <person name="Kohler A."/>
            <person name="Kuo A."/>
            <person name="Nagy L.G."/>
            <person name="Floudas D."/>
            <person name="Copeland A."/>
            <person name="Barry K.W."/>
            <person name="Cichocki N."/>
            <person name="Veneault-Fourrey C."/>
            <person name="LaButti K."/>
            <person name="Lindquist E.A."/>
            <person name="Lipzen A."/>
            <person name="Lundell T."/>
            <person name="Morin E."/>
            <person name="Murat C."/>
            <person name="Riley R."/>
            <person name="Ohm R."/>
            <person name="Sun H."/>
            <person name="Tunlid A."/>
            <person name="Henrissat B."/>
            <person name="Grigoriev I.V."/>
            <person name="Hibbett D.S."/>
            <person name="Martin F."/>
        </authorList>
    </citation>
    <scope>NUCLEOTIDE SEQUENCE [LARGE SCALE GENOMIC DNA]</scope>
    <source>
        <strain evidence="3">F 1598</strain>
    </source>
</reference>
<dbReference type="Proteomes" id="UP000054166">
    <property type="component" value="Unassembled WGS sequence"/>
</dbReference>
<gene>
    <name evidence="2" type="ORF">PILCRDRAFT_5483</name>
</gene>
<feature type="compositionally biased region" description="Basic residues" evidence="1">
    <location>
        <begin position="20"/>
        <end position="30"/>
    </location>
</feature>
<name>A0A0C3G1X0_PILCF</name>
<evidence type="ECO:0000313" key="2">
    <source>
        <dbReference type="EMBL" id="KIM85864.1"/>
    </source>
</evidence>
<dbReference type="InParanoid" id="A0A0C3G1X0"/>
<reference evidence="2 3" key="1">
    <citation type="submission" date="2014-04" db="EMBL/GenBank/DDBJ databases">
        <authorList>
            <consortium name="DOE Joint Genome Institute"/>
            <person name="Kuo A."/>
            <person name="Tarkka M."/>
            <person name="Buscot F."/>
            <person name="Kohler A."/>
            <person name="Nagy L.G."/>
            <person name="Floudas D."/>
            <person name="Copeland A."/>
            <person name="Barry K.W."/>
            <person name="Cichocki N."/>
            <person name="Veneault-Fourrey C."/>
            <person name="LaButti K."/>
            <person name="Lindquist E.A."/>
            <person name="Lipzen A."/>
            <person name="Lundell T."/>
            <person name="Morin E."/>
            <person name="Murat C."/>
            <person name="Sun H."/>
            <person name="Tunlid A."/>
            <person name="Henrissat B."/>
            <person name="Grigoriev I.V."/>
            <person name="Hibbett D.S."/>
            <person name="Martin F."/>
            <person name="Nordberg H.P."/>
            <person name="Cantor M.N."/>
            <person name="Hua S.X."/>
        </authorList>
    </citation>
    <scope>NUCLEOTIDE SEQUENCE [LARGE SCALE GENOMIC DNA]</scope>
    <source>
        <strain evidence="2 3">F 1598</strain>
    </source>
</reference>
<dbReference type="STRING" id="765440.A0A0C3G1X0"/>
<feature type="compositionally biased region" description="Acidic residues" evidence="1">
    <location>
        <begin position="263"/>
        <end position="277"/>
    </location>
</feature>
<dbReference type="EMBL" id="KN832984">
    <property type="protein sequence ID" value="KIM85864.1"/>
    <property type="molecule type" value="Genomic_DNA"/>
</dbReference>
<evidence type="ECO:0000256" key="1">
    <source>
        <dbReference type="SAM" id="MobiDB-lite"/>
    </source>
</evidence>
<dbReference type="HOGENOM" id="CLU_031813_0_0_1"/>
<feature type="compositionally biased region" description="Acidic residues" evidence="1">
    <location>
        <begin position="35"/>
        <end position="48"/>
    </location>
</feature>
<evidence type="ECO:0000313" key="3">
    <source>
        <dbReference type="Proteomes" id="UP000054166"/>
    </source>
</evidence>
<protein>
    <submittedName>
        <fullName evidence="2">Uncharacterized protein</fullName>
    </submittedName>
</protein>